<sequence>MLFALFLLPLAAGCISFFITDDWPRRCLLVGTALIHCILSALCWITAPEPFRDILALDAAGRLILGLTSLLFLAASVYAVGYFEREGEHPHMEYRRHLQFTNAPEAVFTACLLLFLASTSLVAISHHLGVLWVGIEATTLATAPLIYFHRHKRSLEATWKYLIICSVGIALALLGNFLLDVAWQQEGKPLVDMTMTAMLQTSQGISAPWFKAAFIFIFIGYGTKMGIAPMHTWLPDAHSEAPALVSCLLSGALLNGAFLGIFRVQQLAIAAGFADFSRDIFIVFGLLSMGLAAMFIVNQGDFKRMLAYSSVEHMGIILLGCGIGGMAAGGGMLHTMFHSLTKATLFLLSGNILAAYHTKSCHDVSGLIKVMPGTGVLWTAAFLAIVGTPPFGVFTSEFTVLRGLMQEGYIAVALLYLLFLGIIFVGMATACLHMIQGQPPRDMATATDGPHPGMVRESFPTLLPPAFLLTASLFLGLYRPAWVDTLIANAASLVGGVLPL</sequence>
<feature type="transmembrane region" description="Helical" evidence="8">
    <location>
        <begin position="59"/>
        <end position="83"/>
    </location>
</feature>
<feature type="transmembrane region" description="Helical" evidence="8">
    <location>
        <begin position="276"/>
        <end position="296"/>
    </location>
</feature>
<dbReference type="InterPro" id="IPR003918">
    <property type="entry name" value="NADH_UbQ_OxRdtase"/>
</dbReference>
<feature type="transmembrane region" description="Helical" evidence="8">
    <location>
        <begin position="204"/>
        <end position="223"/>
    </location>
</feature>
<keyword evidence="2" id="KW-1003">Cell membrane</keyword>
<feature type="transmembrane region" description="Helical" evidence="8">
    <location>
        <begin position="130"/>
        <end position="149"/>
    </location>
</feature>
<evidence type="ECO:0000313" key="10">
    <source>
        <dbReference type="EMBL" id="SBW11105.1"/>
    </source>
</evidence>
<keyword evidence="5" id="KW-0560">Oxidoreductase</keyword>
<dbReference type="EMBL" id="FLUQ01000007">
    <property type="protein sequence ID" value="SBW11105.1"/>
    <property type="molecule type" value="Genomic_DNA"/>
</dbReference>
<evidence type="ECO:0000256" key="4">
    <source>
        <dbReference type="ARBA" id="ARBA00022989"/>
    </source>
</evidence>
<feature type="transmembrane region" description="Helical" evidence="8">
    <location>
        <begin position="316"/>
        <end position="333"/>
    </location>
</feature>
<evidence type="ECO:0000259" key="9">
    <source>
        <dbReference type="Pfam" id="PF00361"/>
    </source>
</evidence>
<reference evidence="10" key="1">
    <citation type="submission" date="2016-04" db="EMBL/GenBank/DDBJ databases">
        <authorList>
            <person name="Evans L.H."/>
            <person name="Alamgir A."/>
            <person name="Owens N."/>
            <person name="Weber N.D."/>
            <person name="Virtaneva K."/>
            <person name="Barbian K."/>
            <person name="Babar A."/>
            <person name="Rosenke K."/>
        </authorList>
    </citation>
    <scope>NUCLEOTIDE SEQUENCE</scope>
    <source>
        <strain evidence="10">86</strain>
    </source>
</reference>
<dbReference type="GO" id="GO:0042773">
    <property type="term" value="P:ATP synthesis coupled electron transport"/>
    <property type="evidence" value="ECO:0007669"/>
    <property type="project" value="InterPro"/>
</dbReference>
<evidence type="ECO:0000256" key="7">
    <source>
        <dbReference type="RuleBase" id="RU000320"/>
    </source>
</evidence>
<dbReference type="InterPro" id="IPR052175">
    <property type="entry name" value="ComplexI-like_HydComp"/>
</dbReference>
<keyword evidence="6 8" id="KW-0472">Membrane</keyword>
<feature type="transmembrane region" description="Helical" evidence="8">
    <location>
        <begin position="376"/>
        <end position="396"/>
    </location>
</feature>
<dbReference type="PANTHER" id="PTHR42682">
    <property type="entry name" value="HYDROGENASE-4 COMPONENT F"/>
    <property type="match status" value="1"/>
</dbReference>
<comment type="subcellular location">
    <subcellularLocation>
        <location evidence="1">Cell membrane</location>
        <topology evidence="1">Multi-pass membrane protein</topology>
    </subcellularLocation>
    <subcellularLocation>
        <location evidence="7">Membrane</location>
        <topology evidence="7">Multi-pass membrane protein</topology>
    </subcellularLocation>
</comment>
<dbReference type="InterPro" id="IPR001750">
    <property type="entry name" value="ND/Mrp_TM"/>
</dbReference>
<keyword evidence="10" id="KW-0830">Ubiquinone</keyword>
<proteinExistence type="predicted"/>
<feature type="transmembrane region" description="Helical" evidence="8">
    <location>
        <begin position="28"/>
        <end position="47"/>
    </location>
</feature>
<evidence type="ECO:0000256" key="1">
    <source>
        <dbReference type="ARBA" id="ARBA00004651"/>
    </source>
</evidence>
<dbReference type="PRINTS" id="PR01437">
    <property type="entry name" value="NUOXDRDTASE4"/>
</dbReference>
<accession>A0A212KHS3</accession>
<evidence type="ECO:0000256" key="3">
    <source>
        <dbReference type="ARBA" id="ARBA00022692"/>
    </source>
</evidence>
<name>A0A212KHS3_9DELT</name>
<feature type="transmembrane region" description="Helical" evidence="8">
    <location>
        <begin position="408"/>
        <end position="435"/>
    </location>
</feature>
<organism evidence="10">
    <name type="scientific">uncultured delta proteobacterium</name>
    <dbReference type="NCBI Taxonomy" id="34034"/>
    <lineage>
        <taxon>Bacteria</taxon>
        <taxon>Deltaproteobacteria</taxon>
        <taxon>environmental samples</taxon>
    </lineage>
</organism>
<dbReference type="GO" id="GO:0016491">
    <property type="term" value="F:oxidoreductase activity"/>
    <property type="evidence" value="ECO:0007669"/>
    <property type="project" value="UniProtKB-KW"/>
</dbReference>
<evidence type="ECO:0000256" key="2">
    <source>
        <dbReference type="ARBA" id="ARBA00022475"/>
    </source>
</evidence>
<dbReference type="AlphaFoldDB" id="A0A212KHS3"/>
<keyword evidence="4 8" id="KW-1133">Transmembrane helix</keyword>
<dbReference type="GO" id="GO:0008137">
    <property type="term" value="F:NADH dehydrogenase (ubiquinone) activity"/>
    <property type="evidence" value="ECO:0007669"/>
    <property type="project" value="InterPro"/>
</dbReference>
<dbReference type="GO" id="GO:0005886">
    <property type="term" value="C:plasma membrane"/>
    <property type="evidence" value="ECO:0007669"/>
    <property type="project" value="UniProtKB-SubCell"/>
</dbReference>
<evidence type="ECO:0000256" key="6">
    <source>
        <dbReference type="ARBA" id="ARBA00023136"/>
    </source>
</evidence>
<evidence type="ECO:0000256" key="5">
    <source>
        <dbReference type="ARBA" id="ARBA00023002"/>
    </source>
</evidence>
<protein>
    <submittedName>
        <fullName evidence="10">NADH/Ubiquinone/plastoquinone (Complex I)</fullName>
    </submittedName>
</protein>
<evidence type="ECO:0000256" key="8">
    <source>
        <dbReference type="SAM" id="Phobius"/>
    </source>
</evidence>
<feature type="transmembrane region" description="Helical" evidence="8">
    <location>
        <begin position="103"/>
        <end position="123"/>
    </location>
</feature>
<dbReference type="Pfam" id="PF00361">
    <property type="entry name" value="Proton_antipo_M"/>
    <property type="match status" value="1"/>
</dbReference>
<keyword evidence="3 7" id="KW-0812">Transmembrane</keyword>
<feature type="domain" description="NADH:quinone oxidoreductase/Mrp antiporter transmembrane" evidence="9">
    <location>
        <begin position="125"/>
        <end position="415"/>
    </location>
</feature>
<dbReference type="PANTHER" id="PTHR42682:SF5">
    <property type="entry name" value="HYDROGENASE-4 COMPONENT F"/>
    <property type="match status" value="1"/>
</dbReference>
<feature type="transmembrane region" description="Helical" evidence="8">
    <location>
        <begin position="459"/>
        <end position="478"/>
    </location>
</feature>
<feature type="transmembrane region" description="Helical" evidence="8">
    <location>
        <begin position="161"/>
        <end position="183"/>
    </location>
</feature>
<feature type="transmembrane region" description="Helical" evidence="8">
    <location>
        <begin position="243"/>
        <end position="264"/>
    </location>
</feature>
<gene>
    <name evidence="10" type="ORF">KL86DPRO_70167</name>
</gene>